<protein>
    <submittedName>
        <fullName evidence="1">Uncharacterized protein</fullName>
    </submittedName>
</protein>
<organism evidence="1 2">
    <name type="scientific">Rubrobacter marinus</name>
    <dbReference type="NCBI Taxonomy" id="2653852"/>
    <lineage>
        <taxon>Bacteria</taxon>
        <taxon>Bacillati</taxon>
        <taxon>Actinomycetota</taxon>
        <taxon>Rubrobacteria</taxon>
        <taxon>Rubrobacterales</taxon>
        <taxon>Rubrobacteraceae</taxon>
        <taxon>Rubrobacter</taxon>
    </lineage>
</organism>
<reference evidence="1 2" key="1">
    <citation type="submission" date="2019-10" db="EMBL/GenBank/DDBJ databases">
        <title>Rubrobacter sp nov SCSIO 52915 isolated from a deep-sea sediment in the South China Sea.</title>
        <authorList>
            <person name="Chen R.W."/>
        </authorList>
    </citation>
    <scope>NUCLEOTIDE SEQUENCE [LARGE SCALE GENOMIC DNA]</scope>
    <source>
        <strain evidence="1 2">SCSIO 52915</strain>
    </source>
</reference>
<proteinExistence type="predicted"/>
<evidence type="ECO:0000313" key="1">
    <source>
        <dbReference type="EMBL" id="QIN77836.1"/>
    </source>
</evidence>
<dbReference type="EMBL" id="CP045121">
    <property type="protein sequence ID" value="QIN77836.1"/>
    <property type="molecule type" value="Genomic_DNA"/>
</dbReference>
<dbReference type="Proteomes" id="UP000502706">
    <property type="component" value="Chromosome"/>
</dbReference>
<dbReference type="KEGG" id="rmar:GBA65_04095"/>
<accession>A0A6G8PUQ1</accession>
<dbReference type="AlphaFoldDB" id="A0A6G8PUQ1"/>
<keyword evidence="2" id="KW-1185">Reference proteome</keyword>
<evidence type="ECO:0000313" key="2">
    <source>
        <dbReference type="Proteomes" id="UP000502706"/>
    </source>
</evidence>
<gene>
    <name evidence="1" type="ORF">GBA65_04095</name>
</gene>
<sequence length="63" mass="7008">MEAEQATLDIRRVKNGWAALGRGWAVHGDTAEEAERKYREAVRKHAEMEARPSLKAIEGTSGD</sequence>
<name>A0A6G8PUQ1_9ACTN</name>
<dbReference type="RefSeq" id="WP_166395514.1">
    <property type="nucleotide sequence ID" value="NZ_CP045121.1"/>
</dbReference>